<dbReference type="OrthoDB" id="9781481at2"/>
<comment type="caution">
    <text evidence="3">The sequence shown here is derived from an EMBL/GenBank/DDBJ whole genome shotgun (WGS) entry which is preliminary data.</text>
</comment>
<dbReference type="PANTHER" id="PTHR37291:SF1">
    <property type="entry name" value="TYPE IV METHYL-DIRECTED RESTRICTION ENZYME ECOKMCRB SUBUNIT"/>
    <property type="match status" value="1"/>
</dbReference>
<proteinExistence type="predicted"/>
<evidence type="ECO:0000259" key="2">
    <source>
        <dbReference type="Pfam" id="PF07728"/>
    </source>
</evidence>
<gene>
    <name evidence="3" type="ORF">BDD21_4475</name>
</gene>
<name>A0A495VBZ4_9GAMM</name>
<dbReference type="InterPro" id="IPR052934">
    <property type="entry name" value="Methyl-DNA_Rec/Restrict_Enz"/>
</dbReference>
<accession>A0A495VBZ4</accession>
<dbReference type="PANTHER" id="PTHR37291">
    <property type="entry name" value="5-METHYLCYTOSINE-SPECIFIC RESTRICTION ENZYME B"/>
    <property type="match status" value="1"/>
</dbReference>
<evidence type="ECO:0000256" key="1">
    <source>
        <dbReference type="SAM" id="MobiDB-lite"/>
    </source>
</evidence>
<evidence type="ECO:0000313" key="3">
    <source>
        <dbReference type="EMBL" id="RKT46931.1"/>
    </source>
</evidence>
<organism evidence="3 4">
    <name type="scientific">Thiocapsa rosea</name>
    <dbReference type="NCBI Taxonomy" id="69360"/>
    <lineage>
        <taxon>Bacteria</taxon>
        <taxon>Pseudomonadati</taxon>
        <taxon>Pseudomonadota</taxon>
        <taxon>Gammaproteobacteria</taxon>
        <taxon>Chromatiales</taxon>
        <taxon>Chromatiaceae</taxon>
        <taxon>Thiocapsa</taxon>
    </lineage>
</organism>
<dbReference type="EMBL" id="RBXL01000001">
    <property type="protein sequence ID" value="RKT46931.1"/>
    <property type="molecule type" value="Genomic_DNA"/>
</dbReference>
<dbReference type="SUPFAM" id="SSF52540">
    <property type="entry name" value="P-loop containing nucleoside triphosphate hydrolases"/>
    <property type="match status" value="1"/>
</dbReference>
<protein>
    <submittedName>
        <fullName evidence="3">5-methylcytosine-specific restriction protein B</fullName>
    </submittedName>
</protein>
<dbReference type="InterPro" id="IPR011704">
    <property type="entry name" value="ATPase_dyneun-rel_AAA"/>
</dbReference>
<reference evidence="3 4" key="1">
    <citation type="submission" date="2018-10" db="EMBL/GenBank/DDBJ databases">
        <title>Genomic Encyclopedia of Archaeal and Bacterial Type Strains, Phase II (KMG-II): from individual species to whole genera.</title>
        <authorList>
            <person name="Goeker M."/>
        </authorList>
    </citation>
    <scope>NUCLEOTIDE SEQUENCE [LARGE SCALE GENOMIC DNA]</scope>
    <source>
        <strain evidence="3 4">DSM 235</strain>
    </source>
</reference>
<dbReference type="Gene3D" id="3.40.50.300">
    <property type="entry name" value="P-loop containing nucleotide triphosphate hydrolases"/>
    <property type="match status" value="1"/>
</dbReference>
<dbReference type="GO" id="GO:0016887">
    <property type="term" value="F:ATP hydrolysis activity"/>
    <property type="evidence" value="ECO:0007669"/>
    <property type="project" value="InterPro"/>
</dbReference>
<dbReference type="Pfam" id="PF07728">
    <property type="entry name" value="AAA_5"/>
    <property type="match status" value="1"/>
</dbReference>
<evidence type="ECO:0000313" key="4">
    <source>
        <dbReference type="Proteomes" id="UP000274556"/>
    </source>
</evidence>
<dbReference type="AlphaFoldDB" id="A0A495VBZ4"/>
<keyword evidence="4" id="KW-1185">Reference proteome</keyword>
<feature type="compositionally biased region" description="Acidic residues" evidence="1">
    <location>
        <begin position="318"/>
        <end position="331"/>
    </location>
</feature>
<feature type="region of interest" description="Disordered" evidence="1">
    <location>
        <begin position="309"/>
        <end position="345"/>
    </location>
</feature>
<sequence>MADYFTSDHFKLLNKWKGQKRDASNPEQNRAYEVLKKAYDVTETWANKVKGEMFPVGRVEIRKRPTNQGNNFAGYNWARIYPSAEAPKELAYTVGIDADAGFVVKIDTVGLDDSNATRRAYLTLRGPYEDSAPFVAKLPAADGLERTLEQLVAWSVEAIRNFKLRYDEVLASLNLGQTPSDEDLLKHFDGKPAFQTFRASWSPQDKALFCRLARAVHSAGLDWWHMGKGIQVRFGRKNPGSERAVGVLGVIRGTRTRTLSWSRQVGAVPELKREPLTQELVAQVESALSTGRESLDEWLALDIERPGLWPDQLRDDPVDPGEGSDEDETGDAEVARQPINRIYYGPPGTGKSYELSKLLKREYEQAMTSVSDEEWRSQFIAEKIADLTWWEGTAAALFDLGGIANVDAILDHAFTKAIAAVKSGNKNVRNTVWGALQYHTIEGSKTVKMSKRMAPAVFDKRADSSWIFAGDWEEVGGDLKQMVTDYKAGPPSTDSIQRYSFVTFHQSYGYEEFVEGLRPVLDGDAQANEIHYEIRSGAFKELCRRARSAPEQRFAMVIDEINRGNISKIFGELITLIEPDKREGAENAVSVMLPYSGESFSVPANVDIIGTMNTADRSLALLDTALRRRFEFVPVMPDARDEPGAPLAGLRVNSGEQLIDVPRMLDAINQRVEMLFDRDHCIGHAYFTPLANVHDGDERLVALQQVFSTRILPLLEEYFFEDWQKIRLVLADNQKPSSAQFVRESAHHEDDLARLFGSDHGLDSYATKPRYKAQDSAFSNPDAYIGIYQTLSA</sequence>
<dbReference type="Proteomes" id="UP000274556">
    <property type="component" value="Unassembled WGS sequence"/>
</dbReference>
<feature type="domain" description="ATPase dynein-related AAA" evidence="2">
    <location>
        <begin position="502"/>
        <end position="630"/>
    </location>
</feature>
<dbReference type="GO" id="GO:0005524">
    <property type="term" value="F:ATP binding"/>
    <property type="evidence" value="ECO:0007669"/>
    <property type="project" value="InterPro"/>
</dbReference>
<dbReference type="RefSeq" id="WP_120798981.1">
    <property type="nucleotide sequence ID" value="NZ_RBXL01000001.1"/>
</dbReference>
<dbReference type="InterPro" id="IPR027417">
    <property type="entry name" value="P-loop_NTPase"/>
</dbReference>